<dbReference type="InterPro" id="IPR001173">
    <property type="entry name" value="Glyco_trans_2-like"/>
</dbReference>
<comment type="caution">
    <text evidence="2">The sequence shown here is derived from an EMBL/GenBank/DDBJ whole genome shotgun (WGS) entry which is preliminary data.</text>
</comment>
<evidence type="ECO:0000259" key="1">
    <source>
        <dbReference type="Pfam" id="PF00535"/>
    </source>
</evidence>
<sequence length="317" mass="35489">MRQQQQKPRGIHGPPPKLSLLMAVYNRLDLTRLCLLTLENSLAGMIDYEVIIVDDGSTDGTHDWLCTLPSSHHTVILNERNLGYATSNNLGAQIATGDILCLLNNDLTLTAGWYKPMYATLVDIDRAGIIGNIQLQPATNRIDHAGGCFDLIGLPDHRLKGRPLSAARGPGRFSTAVTAACCMIRRDLFLSVGGFDERYRNGCEDVDLCLRLGQKGYRHWVDYRSVVYHHVSASPGRKDHDLQNQALFLQRWGHLTSKWGQKDWPGNYLSKHLHNPTRLNGTKTLDAILRLLRLKHGDSKWAAQMRQRIMAAVSPPV</sequence>
<name>A0A178IK00_9BACT</name>
<proteinExistence type="predicted"/>
<keyword evidence="3" id="KW-1185">Reference proteome</keyword>
<dbReference type="Proteomes" id="UP000078486">
    <property type="component" value="Unassembled WGS sequence"/>
</dbReference>
<evidence type="ECO:0000313" key="3">
    <source>
        <dbReference type="Proteomes" id="UP000078486"/>
    </source>
</evidence>
<dbReference type="CDD" id="cd04186">
    <property type="entry name" value="GT_2_like_c"/>
    <property type="match status" value="1"/>
</dbReference>
<reference evidence="2 3" key="1">
    <citation type="submission" date="2016-01" db="EMBL/GenBank/DDBJ databases">
        <title>High potential of lignocellulose degradation of a new Verrucomicrobia species.</title>
        <authorList>
            <person name="Wang Y."/>
            <person name="Shi Y."/>
            <person name="Qiu Z."/>
            <person name="Liu S."/>
            <person name="Yang H."/>
        </authorList>
    </citation>
    <scope>NUCLEOTIDE SEQUENCE [LARGE SCALE GENOMIC DNA]</scope>
    <source>
        <strain evidence="2 3">TSB47</strain>
    </source>
</reference>
<evidence type="ECO:0000313" key="2">
    <source>
        <dbReference type="EMBL" id="OAM89575.1"/>
    </source>
</evidence>
<dbReference type="AlphaFoldDB" id="A0A178IK00"/>
<protein>
    <recommendedName>
        <fullName evidence="1">Glycosyltransferase 2-like domain-containing protein</fullName>
    </recommendedName>
</protein>
<dbReference type="PANTHER" id="PTHR43179">
    <property type="entry name" value="RHAMNOSYLTRANSFERASE WBBL"/>
    <property type="match status" value="1"/>
</dbReference>
<dbReference type="RefSeq" id="WP_084442216.1">
    <property type="nucleotide sequence ID" value="NZ_KV441840.1"/>
</dbReference>
<dbReference type="Gene3D" id="3.90.550.10">
    <property type="entry name" value="Spore Coat Polysaccharide Biosynthesis Protein SpsA, Chain A"/>
    <property type="match status" value="1"/>
</dbReference>
<feature type="domain" description="Glycosyltransferase 2-like" evidence="1">
    <location>
        <begin position="19"/>
        <end position="189"/>
    </location>
</feature>
<dbReference type="SUPFAM" id="SSF53448">
    <property type="entry name" value="Nucleotide-diphospho-sugar transferases"/>
    <property type="match status" value="1"/>
</dbReference>
<dbReference type="STRING" id="1184151.AW736_12520"/>
<dbReference type="EMBL" id="LRRQ01000088">
    <property type="protein sequence ID" value="OAM89575.1"/>
    <property type="molecule type" value="Genomic_DNA"/>
</dbReference>
<dbReference type="InterPro" id="IPR029044">
    <property type="entry name" value="Nucleotide-diphossugar_trans"/>
</dbReference>
<dbReference type="PANTHER" id="PTHR43179:SF7">
    <property type="entry name" value="RHAMNOSYLTRANSFERASE WBBL"/>
    <property type="match status" value="1"/>
</dbReference>
<gene>
    <name evidence="2" type="ORF">AW736_12520</name>
</gene>
<dbReference type="Pfam" id="PF00535">
    <property type="entry name" value="Glycos_transf_2"/>
    <property type="match status" value="1"/>
</dbReference>
<dbReference type="OrthoDB" id="9179784at2"/>
<organism evidence="2 3">
    <name type="scientific">Termitidicoccus mucosus</name>
    <dbReference type="NCBI Taxonomy" id="1184151"/>
    <lineage>
        <taxon>Bacteria</taxon>
        <taxon>Pseudomonadati</taxon>
        <taxon>Verrucomicrobiota</taxon>
        <taxon>Opitutia</taxon>
        <taxon>Opitutales</taxon>
        <taxon>Opitutaceae</taxon>
        <taxon>Termitidicoccus</taxon>
    </lineage>
</organism>
<accession>A0A178IK00</accession>